<dbReference type="SMART" id="SM00343">
    <property type="entry name" value="ZnF_C2HC"/>
    <property type="match status" value="2"/>
</dbReference>
<feature type="region of interest" description="Disordered" evidence="1">
    <location>
        <begin position="413"/>
        <end position="465"/>
    </location>
</feature>
<dbReference type="GO" id="GO:0008270">
    <property type="term" value="F:zinc ion binding"/>
    <property type="evidence" value="ECO:0007669"/>
    <property type="project" value="InterPro"/>
</dbReference>
<dbReference type="Pfam" id="PF14223">
    <property type="entry name" value="Retrotran_gag_2"/>
    <property type="match status" value="1"/>
</dbReference>
<dbReference type="InterPro" id="IPR025724">
    <property type="entry name" value="GAG-pre-integrase_dom"/>
</dbReference>
<reference evidence="3" key="1">
    <citation type="journal article" date="2019" name="Sci. Rep.">
        <title>Draft genome of Tanacetum cinerariifolium, the natural source of mosquito coil.</title>
        <authorList>
            <person name="Yamashiro T."/>
            <person name="Shiraishi A."/>
            <person name="Satake H."/>
            <person name="Nakayama K."/>
        </authorList>
    </citation>
    <scope>NUCLEOTIDE SEQUENCE</scope>
</reference>
<comment type="caution">
    <text evidence="3">The sequence shown here is derived from an EMBL/GenBank/DDBJ whole genome shotgun (WGS) entry which is preliminary data.</text>
</comment>
<accession>A0A699IWH9</accession>
<gene>
    <name evidence="3" type="ORF">Tci_563420</name>
</gene>
<proteinExistence type="predicted"/>
<evidence type="ECO:0000256" key="1">
    <source>
        <dbReference type="SAM" id="MobiDB-lite"/>
    </source>
</evidence>
<protein>
    <submittedName>
        <fullName evidence="3">Ribonuclease H-like domain-containing protein</fullName>
    </submittedName>
</protein>
<feature type="compositionally biased region" description="Polar residues" evidence="1">
    <location>
        <begin position="573"/>
        <end position="583"/>
    </location>
</feature>
<sequence length="785" mass="88601">MESLSPQVISAAKLPILNPNEFDLWKMRIEQYFLMTDYSLWEVILNGDSPAPTRVIEGVLQPVALTTAEQRQARKNELKARGTLLMALPETKKVQKTLLKQQYENFSGYSTERLDQIHDRLQKLISQLEILGVSLLQEDINLKFLRRLPSEWRTHTLIWRNKTDLEEQSLNDLFNNLKIYEAEVKSSSSASTSTQNIAFVSSSNIDSTNESVSAAASVYAISAKIHVSALPNIDTDDLEEIDLKWQMAMLIVRARRFLQRTERNLEPNGPTSMGFNMSKVECYNFHKKGHFARECSYDLSFQAEEEPTNYALMALSSLSSSTDNEVVSCSKACTKAYETLFQLGNGYHAIPPPYTETFMPPKPDLVFNNAPNDVETDHLAFNVKFSPTKPDEELSQTYRPSAPIIEDWVFDSEDESETKTPQNVSSFVQSTKQVRSPRPSVQHVETSIPAATPKPASPKPISNGKRRNRKACFVCKSLDHLIKDCDYHEKKMAQPTTRNHAKRENHKHYARMSLPNPQRHVVPAAVLTQSKHVPITTVRPVPTGVPKISVTRPRQAKTVVTRTNSPPKRHINCSPSPKSSNFTPKVTAVKATMDKGVIDSGCSRHMTGNMSYQSDFEELNGGYVAFGGNPKGGKIFGKGKIRTGKLDFDGVYFVKELKFNLFSVSQMCDKKNSVLFTDTECLVLSPDFKLPDENQVLLRVPRENNMYNVNLKYIVPSGDLTCLFGKATLDESNLWHRRLGHINFKTINKLVKEGSLDCNGFKYSCFVILIMSLDLTFKNLKIYLS</sequence>
<feature type="domain" description="CCHC-type" evidence="2">
    <location>
        <begin position="281"/>
        <end position="297"/>
    </location>
</feature>
<feature type="region of interest" description="Disordered" evidence="1">
    <location>
        <begin position="561"/>
        <end position="583"/>
    </location>
</feature>
<dbReference type="GO" id="GO:0003676">
    <property type="term" value="F:nucleic acid binding"/>
    <property type="evidence" value="ECO:0007669"/>
    <property type="project" value="InterPro"/>
</dbReference>
<evidence type="ECO:0000259" key="2">
    <source>
        <dbReference type="SMART" id="SM00343"/>
    </source>
</evidence>
<name>A0A699IWH9_TANCI</name>
<feature type="compositionally biased region" description="Low complexity" evidence="1">
    <location>
        <begin position="446"/>
        <end position="462"/>
    </location>
</feature>
<dbReference type="EMBL" id="BKCJ010341376">
    <property type="protein sequence ID" value="GEZ91447.1"/>
    <property type="molecule type" value="Genomic_DNA"/>
</dbReference>
<organism evidence="3">
    <name type="scientific">Tanacetum cinerariifolium</name>
    <name type="common">Dalmatian daisy</name>
    <name type="synonym">Chrysanthemum cinerariifolium</name>
    <dbReference type="NCBI Taxonomy" id="118510"/>
    <lineage>
        <taxon>Eukaryota</taxon>
        <taxon>Viridiplantae</taxon>
        <taxon>Streptophyta</taxon>
        <taxon>Embryophyta</taxon>
        <taxon>Tracheophyta</taxon>
        <taxon>Spermatophyta</taxon>
        <taxon>Magnoliopsida</taxon>
        <taxon>eudicotyledons</taxon>
        <taxon>Gunneridae</taxon>
        <taxon>Pentapetalae</taxon>
        <taxon>asterids</taxon>
        <taxon>campanulids</taxon>
        <taxon>Asterales</taxon>
        <taxon>Asteraceae</taxon>
        <taxon>Asteroideae</taxon>
        <taxon>Anthemideae</taxon>
        <taxon>Anthemidinae</taxon>
        <taxon>Tanacetum</taxon>
    </lineage>
</organism>
<dbReference type="InterPro" id="IPR036875">
    <property type="entry name" value="Znf_CCHC_sf"/>
</dbReference>
<dbReference type="AlphaFoldDB" id="A0A699IWH9"/>
<dbReference type="Pfam" id="PF13976">
    <property type="entry name" value="gag_pre-integrs"/>
    <property type="match status" value="1"/>
</dbReference>
<dbReference type="InterPro" id="IPR001878">
    <property type="entry name" value="Znf_CCHC"/>
</dbReference>
<dbReference type="SUPFAM" id="SSF57756">
    <property type="entry name" value="Retrovirus zinc finger-like domains"/>
    <property type="match status" value="1"/>
</dbReference>
<feature type="domain" description="CCHC-type" evidence="2">
    <location>
        <begin position="471"/>
        <end position="487"/>
    </location>
</feature>
<dbReference type="InterPro" id="IPR054722">
    <property type="entry name" value="PolX-like_BBD"/>
</dbReference>
<dbReference type="Pfam" id="PF22936">
    <property type="entry name" value="Pol_BBD"/>
    <property type="match status" value="1"/>
</dbReference>
<evidence type="ECO:0000313" key="3">
    <source>
        <dbReference type="EMBL" id="GEZ91447.1"/>
    </source>
</evidence>
<feature type="compositionally biased region" description="Polar residues" evidence="1">
    <location>
        <begin position="419"/>
        <end position="434"/>
    </location>
</feature>